<comment type="caution">
    <text evidence="2">The sequence shown here is derived from an EMBL/GenBank/DDBJ whole genome shotgun (WGS) entry which is preliminary data.</text>
</comment>
<evidence type="ECO:0000313" key="3">
    <source>
        <dbReference type="Proteomes" id="UP000027361"/>
    </source>
</evidence>
<organism evidence="2 3">
    <name type="scientific">Tilletiaria anomala (strain ATCC 24038 / CBS 436.72 / UBC 951)</name>
    <dbReference type="NCBI Taxonomy" id="1037660"/>
    <lineage>
        <taxon>Eukaryota</taxon>
        <taxon>Fungi</taxon>
        <taxon>Dikarya</taxon>
        <taxon>Basidiomycota</taxon>
        <taxon>Ustilaginomycotina</taxon>
        <taxon>Exobasidiomycetes</taxon>
        <taxon>Georgefischeriales</taxon>
        <taxon>Tilletiariaceae</taxon>
        <taxon>Tilletiaria</taxon>
    </lineage>
</organism>
<dbReference type="GeneID" id="25261963"/>
<protein>
    <submittedName>
        <fullName evidence="2">Uncharacterized protein</fullName>
    </submittedName>
</protein>
<dbReference type="HOGENOM" id="CLU_1180918_0_0_1"/>
<proteinExistence type="predicted"/>
<feature type="region of interest" description="Disordered" evidence="1">
    <location>
        <begin position="188"/>
        <end position="215"/>
    </location>
</feature>
<dbReference type="Proteomes" id="UP000027361">
    <property type="component" value="Unassembled WGS sequence"/>
</dbReference>
<dbReference type="STRING" id="1037660.A0A066VPD8"/>
<dbReference type="AlphaFoldDB" id="A0A066VPD8"/>
<dbReference type="EMBL" id="JMSN01000091">
    <property type="protein sequence ID" value="KDN40425.1"/>
    <property type="molecule type" value="Genomic_DNA"/>
</dbReference>
<evidence type="ECO:0000313" key="2">
    <source>
        <dbReference type="EMBL" id="KDN40425.1"/>
    </source>
</evidence>
<name>A0A066VPD8_TILAU</name>
<gene>
    <name evidence="2" type="ORF">K437DRAFT_189297</name>
</gene>
<accession>A0A066VPD8</accession>
<dbReference type="RefSeq" id="XP_013241382.1">
    <property type="nucleotide sequence ID" value="XM_013385928.1"/>
</dbReference>
<keyword evidence="3" id="KW-1185">Reference proteome</keyword>
<sequence>MAMVYTPPYSLFIAFPLTRPPWVDRLRVKSRLVRRNQRPCLPRRTGRHPPGAHFSFFDSARYVQVSGPHGGFSTREACLFSRMIGAPLLVMGLAWFADSDAPETHWVVLIIGRATFGSRQTRCVGRPLTWNHHYSNLTSTPTSERKKGALTPAILHAVCLSMPFLFLQYGESFRQRCKYSAEAPRIHEPLQQRARTAPSSRQTKRTGRRSAILTAPAPEIPAVVEAAPATESSLM</sequence>
<dbReference type="InParanoid" id="A0A066VPD8"/>
<evidence type="ECO:0000256" key="1">
    <source>
        <dbReference type="SAM" id="MobiDB-lite"/>
    </source>
</evidence>
<reference evidence="2 3" key="1">
    <citation type="submission" date="2014-05" db="EMBL/GenBank/DDBJ databases">
        <title>Draft genome sequence of a rare smut relative, Tilletiaria anomala UBC 951.</title>
        <authorList>
            <consortium name="DOE Joint Genome Institute"/>
            <person name="Toome M."/>
            <person name="Kuo A."/>
            <person name="Henrissat B."/>
            <person name="Lipzen A."/>
            <person name="Tritt A."/>
            <person name="Yoshinaga Y."/>
            <person name="Zane M."/>
            <person name="Barry K."/>
            <person name="Grigoriev I.V."/>
            <person name="Spatafora J.W."/>
            <person name="Aimea M.C."/>
        </authorList>
    </citation>
    <scope>NUCLEOTIDE SEQUENCE [LARGE SCALE GENOMIC DNA]</scope>
    <source>
        <strain evidence="2 3">UBC 951</strain>
    </source>
</reference>